<dbReference type="RefSeq" id="WP_084053198.1">
    <property type="nucleotide sequence ID" value="NZ_FWWT01000017.1"/>
</dbReference>
<dbReference type="Pfam" id="PF01769">
    <property type="entry name" value="MgtE"/>
    <property type="match status" value="1"/>
</dbReference>
<evidence type="ECO:0000256" key="3">
    <source>
        <dbReference type="ARBA" id="ARBA00022448"/>
    </source>
</evidence>
<comment type="subcellular location">
    <subcellularLocation>
        <location evidence="9">Cell membrane</location>
        <topology evidence="9">Multi-pass membrane protein</topology>
    </subcellularLocation>
    <subcellularLocation>
        <location evidence="1">Membrane</location>
        <topology evidence="1">Multi-pass membrane protein</topology>
    </subcellularLocation>
</comment>
<dbReference type="Gene3D" id="1.10.357.20">
    <property type="entry name" value="SLC41 divalent cation transporters, integral membrane domain"/>
    <property type="match status" value="1"/>
</dbReference>
<dbReference type="SMART" id="SM00924">
    <property type="entry name" value="MgtE_N"/>
    <property type="match status" value="1"/>
</dbReference>
<dbReference type="Gene3D" id="3.10.580.10">
    <property type="entry name" value="CBS-domain"/>
    <property type="match status" value="1"/>
</dbReference>
<dbReference type="SMART" id="SM00116">
    <property type="entry name" value="CBS"/>
    <property type="match status" value="2"/>
</dbReference>
<comment type="subunit">
    <text evidence="9">Homodimer.</text>
</comment>
<keyword evidence="12" id="KW-1185">Reference proteome</keyword>
<comment type="function">
    <text evidence="9">Acts as a magnesium transporter.</text>
</comment>
<dbReference type="InterPro" id="IPR006667">
    <property type="entry name" value="SLC41_membr_dom"/>
</dbReference>
<dbReference type="InterPro" id="IPR036739">
    <property type="entry name" value="SLC41_membr_dom_sf"/>
</dbReference>
<proteinExistence type="inferred from homology"/>
<accession>A0A1W1VC76</accession>
<evidence type="ECO:0000256" key="1">
    <source>
        <dbReference type="ARBA" id="ARBA00004141"/>
    </source>
</evidence>
<feature type="domain" description="CBS" evidence="10">
    <location>
        <begin position="206"/>
        <end position="262"/>
    </location>
</feature>
<dbReference type="GO" id="GO:0005886">
    <property type="term" value="C:plasma membrane"/>
    <property type="evidence" value="ECO:0007669"/>
    <property type="project" value="UniProtKB-SubCell"/>
</dbReference>
<organism evidence="11 12">
    <name type="scientific">Desulfonispora thiosulfatigenes DSM 11270</name>
    <dbReference type="NCBI Taxonomy" id="656914"/>
    <lineage>
        <taxon>Bacteria</taxon>
        <taxon>Bacillati</taxon>
        <taxon>Bacillota</taxon>
        <taxon>Clostridia</taxon>
        <taxon>Eubacteriales</taxon>
        <taxon>Peptococcaceae</taxon>
        <taxon>Desulfonispora</taxon>
    </lineage>
</organism>
<evidence type="ECO:0000313" key="11">
    <source>
        <dbReference type="EMBL" id="SMB91009.1"/>
    </source>
</evidence>
<evidence type="ECO:0000256" key="9">
    <source>
        <dbReference type="RuleBase" id="RU362011"/>
    </source>
</evidence>
<dbReference type="AlphaFoldDB" id="A0A1W1VC76"/>
<feature type="transmembrane region" description="Helical" evidence="9">
    <location>
        <begin position="390"/>
        <end position="416"/>
    </location>
</feature>
<evidence type="ECO:0000256" key="8">
    <source>
        <dbReference type="PROSITE-ProRule" id="PRU00703"/>
    </source>
</evidence>
<dbReference type="GO" id="GO:0046872">
    <property type="term" value="F:metal ion binding"/>
    <property type="evidence" value="ECO:0007669"/>
    <property type="project" value="UniProtKB-KW"/>
</dbReference>
<keyword evidence="6 9" id="KW-1133">Transmembrane helix</keyword>
<evidence type="ECO:0000256" key="5">
    <source>
        <dbReference type="ARBA" id="ARBA00022842"/>
    </source>
</evidence>
<feature type="transmembrane region" description="Helical" evidence="9">
    <location>
        <begin position="313"/>
        <end position="333"/>
    </location>
</feature>
<dbReference type="SUPFAM" id="SSF161093">
    <property type="entry name" value="MgtE membrane domain-like"/>
    <property type="match status" value="1"/>
</dbReference>
<evidence type="ECO:0000313" key="12">
    <source>
        <dbReference type="Proteomes" id="UP000192731"/>
    </source>
</evidence>
<dbReference type="InterPro" id="IPR038076">
    <property type="entry name" value="MgtE_N_sf"/>
</dbReference>
<sequence>MKQRREQNERLLNTIRDLIHSLEDKKLKEILEEMHFVDVSDTLLSLKNEKDQSYLLSLLDNELAADVLNELETELVVELLENLPHNRISGILEKMPFDDVADFLGELPEEEQDKFLKLLRAHDAADVQELMDYDEDSAGGLMTTEYVAIPENITAAKAIEVLRDIAPDAETVYYVYVINLKNQLVGVISLRELIVTSPDSLILEIMRKKFISVNVCEDQEVVANLVSKYDILAIPVVDDLNHLVGIITVDDVIDVIHEEATEDIYRLAGTYSGEEEVTAKYLTAIKSRLPWLLVTMLGGLFSGHVLGKFSDQLSAVVALAFFIPLLTGMGGNVGTQSSTVTVRGIATGQINPNTVIKTILRESMVGVSLGLVLGSMVALVAYVWQGSIALGVVVGLAMLGNMFTAATMGTLVPIIFKKVGVDPAVASAPFITTSIDIVGLIIYSTLATLLLNYML</sequence>
<evidence type="ECO:0000256" key="4">
    <source>
        <dbReference type="ARBA" id="ARBA00022692"/>
    </source>
</evidence>
<dbReference type="STRING" id="656914.SAMN00017405_1402"/>
<dbReference type="Pfam" id="PF00571">
    <property type="entry name" value="CBS"/>
    <property type="match status" value="2"/>
</dbReference>
<evidence type="ECO:0000259" key="10">
    <source>
        <dbReference type="PROSITE" id="PS51371"/>
    </source>
</evidence>
<dbReference type="EMBL" id="FWWT01000017">
    <property type="protein sequence ID" value="SMB91009.1"/>
    <property type="molecule type" value="Genomic_DNA"/>
</dbReference>
<dbReference type="InterPro" id="IPR000644">
    <property type="entry name" value="CBS_dom"/>
</dbReference>
<dbReference type="GO" id="GO:0015095">
    <property type="term" value="F:magnesium ion transmembrane transporter activity"/>
    <property type="evidence" value="ECO:0007669"/>
    <property type="project" value="UniProtKB-UniRule"/>
</dbReference>
<dbReference type="PANTHER" id="PTHR43773">
    <property type="entry name" value="MAGNESIUM TRANSPORTER MGTE"/>
    <property type="match status" value="1"/>
</dbReference>
<keyword evidence="9" id="KW-1003">Cell membrane</keyword>
<dbReference type="InterPro" id="IPR006668">
    <property type="entry name" value="Mg_transptr_MgtE_intracell_dom"/>
</dbReference>
<evidence type="ECO:0000256" key="7">
    <source>
        <dbReference type="ARBA" id="ARBA00023136"/>
    </source>
</evidence>
<dbReference type="Pfam" id="PF03448">
    <property type="entry name" value="MgtE_N"/>
    <property type="match status" value="1"/>
</dbReference>
<reference evidence="11 12" key="1">
    <citation type="submission" date="2017-04" db="EMBL/GenBank/DDBJ databases">
        <authorList>
            <person name="Afonso C.L."/>
            <person name="Miller P.J."/>
            <person name="Scott M.A."/>
            <person name="Spackman E."/>
            <person name="Goraichik I."/>
            <person name="Dimitrov K.M."/>
            <person name="Suarez D.L."/>
            <person name="Swayne D.E."/>
        </authorList>
    </citation>
    <scope>NUCLEOTIDE SEQUENCE [LARGE SCALE GENOMIC DNA]</scope>
    <source>
        <strain evidence="11 12">DSM 11270</strain>
    </source>
</reference>
<feature type="domain" description="CBS" evidence="10">
    <location>
        <begin position="142"/>
        <end position="205"/>
    </location>
</feature>
<dbReference type="SUPFAM" id="SSF158791">
    <property type="entry name" value="MgtE N-terminal domain-like"/>
    <property type="match status" value="1"/>
</dbReference>
<keyword evidence="9" id="KW-0479">Metal-binding</keyword>
<dbReference type="SUPFAM" id="SSF54631">
    <property type="entry name" value="CBS-domain pair"/>
    <property type="match status" value="1"/>
</dbReference>
<feature type="transmembrane region" description="Helical" evidence="9">
    <location>
        <begin position="364"/>
        <end position="384"/>
    </location>
</feature>
<dbReference type="Proteomes" id="UP000192731">
    <property type="component" value="Unassembled WGS sequence"/>
</dbReference>
<name>A0A1W1VC76_DESTI</name>
<dbReference type="PANTHER" id="PTHR43773:SF1">
    <property type="entry name" value="MAGNESIUM TRANSPORTER MGTE"/>
    <property type="match status" value="1"/>
</dbReference>
<evidence type="ECO:0000256" key="6">
    <source>
        <dbReference type="ARBA" id="ARBA00022989"/>
    </source>
</evidence>
<dbReference type="PROSITE" id="PS51371">
    <property type="entry name" value="CBS"/>
    <property type="match status" value="2"/>
</dbReference>
<dbReference type="CDD" id="cd04606">
    <property type="entry name" value="CBS_pair_Mg_transporter"/>
    <property type="match status" value="1"/>
</dbReference>
<protein>
    <recommendedName>
        <fullName evidence="9">Magnesium transporter MgtE</fullName>
    </recommendedName>
</protein>
<evidence type="ECO:0000256" key="2">
    <source>
        <dbReference type="ARBA" id="ARBA00009749"/>
    </source>
</evidence>
<keyword evidence="7 9" id="KW-0472">Membrane</keyword>
<dbReference type="OrthoDB" id="9790355at2"/>
<dbReference type="InterPro" id="IPR006669">
    <property type="entry name" value="MgtE_transporter"/>
</dbReference>
<dbReference type="Gene3D" id="1.25.60.10">
    <property type="entry name" value="MgtE N-terminal domain-like"/>
    <property type="match status" value="1"/>
</dbReference>
<keyword evidence="4 9" id="KW-0812">Transmembrane</keyword>
<dbReference type="InterPro" id="IPR046342">
    <property type="entry name" value="CBS_dom_sf"/>
</dbReference>
<feature type="transmembrane region" description="Helical" evidence="9">
    <location>
        <begin position="289"/>
        <end position="307"/>
    </location>
</feature>
<keyword evidence="5 9" id="KW-0460">Magnesium</keyword>
<dbReference type="NCBIfam" id="TIGR00400">
    <property type="entry name" value="mgtE"/>
    <property type="match status" value="1"/>
</dbReference>
<comment type="similarity">
    <text evidence="2 9">Belongs to the SLC41A transporter family.</text>
</comment>
<keyword evidence="8" id="KW-0129">CBS domain</keyword>
<keyword evidence="3 9" id="KW-0813">Transport</keyword>
<gene>
    <name evidence="11" type="ORF">SAMN00017405_1402</name>
</gene>
<feature type="transmembrane region" description="Helical" evidence="9">
    <location>
        <begin position="428"/>
        <end position="451"/>
    </location>
</feature>